<feature type="domain" description="MoaB/Mog" evidence="12">
    <location>
        <begin position="177"/>
        <end position="316"/>
    </location>
</feature>
<keyword evidence="7 11" id="KW-0479">Metal-binding</keyword>
<keyword evidence="5 11" id="KW-0500">Molybdenum</keyword>
<dbReference type="SUPFAM" id="SSF53218">
    <property type="entry name" value="Molybdenum cofactor biosynthesis proteins"/>
    <property type="match status" value="1"/>
</dbReference>
<dbReference type="Proteomes" id="UP001320898">
    <property type="component" value="Unassembled WGS sequence"/>
</dbReference>
<dbReference type="SUPFAM" id="SSF63867">
    <property type="entry name" value="MoeA C-terminal domain-like"/>
    <property type="match status" value="1"/>
</dbReference>
<dbReference type="InterPro" id="IPR036425">
    <property type="entry name" value="MoaB/Mog-like_dom_sf"/>
</dbReference>
<dbReference type="GO" id="GO:0061599">
    <property type="term" value="F:molybdopterin molybdotransferase activity"/>
    <property type="evidence" value="ECO:0007669"/>
    <property type="project" value="UniProtKB-UniRule"/>
</dbReference>
<reference evidence="13 14" key="1">
    <citation type="submission" date="2022-04" db="EMBL/GenBank/DDBJ databases">
        <authorList>
            <person name="Ye Y.-Q."/>
            <person name="Du Z.-J."/>
        </authorList>
    </citation>
    <scope>NUCLEOTIDE SEQUENCE [LARGE SCALE GENOMIC DNA]</scope>
    <source>
        <strain evidence="13 14">A6E488</strain>
    </source>
</reference>
<dbReference type="Pfam" id="PF00994">
    <property type="entry name" value="MoCF_biosynth"/>
    <property type="match status" value="1"/>
</dbReference>
<dbReference type="GO" id="GO:0006777">
    <property type="term" value="P:Mo-molybdopterin cofactor biosynthetic process"/>
    <property type="evidence" value="ECO:0007669"/>
    <property type="project" value="UniProtKB-UniRule"/>
</dbReference>
<dbReference type="Gene3D" id="2.40.340.10">
    <property type="entry name" value="MoeA, C-terminal, domain IV"/>
    <property type="match status" value="1"/>
</dbReference>
<sequence length="403" mass="42032">MALLPVEEALRRIVDGVPPRPAERVPLDDALDRVLAEDIAARRTQPPWDTSAMDGYAVRAADVATVPTTLRVIGAAPAGHPFEGTVGAGEAVRIFTGAPLPDGANAIVIQEDTERAGDEVTVLESSGIGRFVRKRGLDFAEGDVLLSAGRRADPRAIALAAAMNHADLSVHGRPKVAILSTGDELALPGSDPGPEKIIASNGFGLAAIVRRAGGIPVDLGIAADDRESLAGAVAKARKSGADVLVTLGGASVGEHDIVQDVLVAEGLSLDFWKIAMRPGKPLMFGMFGASRFLGLPGNPVSAMITARLFLVPLIHALCGLRETQSGETNARLGADLGENDQRQDYLRAMSSIDPDGTLVVTPFGRQDSSMLATLARADALIIRPPFAPAATAGETCRALLMDF</sequence>
<dbReference type="CDD" id="cd00887">
    <property type="entry name" value="MoeA"/>
    <property type="match status" value="1"/>
</dbReference>
<keyword evidence="14" id="KW-1185">Reference proteome</keyword>
<dbReference type="InterPro" id="IPR036135">
    <property type="entry name" value="MoeA_linker/N_sf"/>
</dbReference>
<evidence type="ECO:0000256" key="6">
    <source>
        <dbReference type="ARBA" id="ARBA00022679"/>
    </source>
</evidence>
<keyword evidence="9 11" id="KW-0501">Molybdenum cofactor biosynthesis</keyword>
<dbReference type="PANTHER" id="PTHR10192:SF5">
    <property type="entry name" value="GEPHYRIN"/>
    <property type="match status" value="1"/>
</dbReference>
<evidence type="ECO:0000256" key="2">
    <source>
        <dbReference type="ARBA" id="ARBA00002901"/>
    </source>
</evidence>
<comment type="similarity">
    <text evidence="4 11">Belongs to the MoeA family.</text>
</comment>
<evidence type="ECO:0000256" key="8">
    <source>
        <dbReference type="ARBA" id="ARBA00022842"/>
    </source>
</evidence>
<dbReference type="PROSITE" id="PS01079">
    <property type="entry name" value="MOCF_BIOSYNTHESIS_2"/>
    <property type="match status" value="1"/>
</dbReference>
<evidence type="ECO:0000256" key="1">
    <source>
        <dbReference type="ARBA" id="ARBA00001946"/>
    </source>
</evidence>
<evidence type="ECO:0000259" key="12">
    <source>
        <dbReference type="SMART" id="SM00852"/>
    </source>
</evidence>
<dbReference type="InterPro" id="IPR005111">
    <property type="entry name" value="MoeA_C_domain_IV"/>
</dbReference>
<proteinExistence type="inferred from homology"/>
<evidence type="ECO:0000256" key="3">
    <source>
        <dbReference type="ARBA" id="ARBA00005046"/>
    </source>
</evidence>
<dbReference type="Gene3D" id="2.170.190.11">
    <property type="entry name" value="Molybdopterin biosynthesis moea protein, domain 3"/>
    <property type="match status" value="1"/>
</dbReference>
<evidence type="ECO:0000256" key="9">
    <source>
        <dbReference type="ARBA" id="ARBA00023150"/>
    </source>
</evidence>
<comment type="caution">
    <text evidence="13">The sequence shown here is derived from an EMBL/GenBank/DDBJ whole genome shotgun (WGS) entry which is preliminary data.</text>
</comment>
<gene>
    <name evidence="13" type="ORF">MUB46_21025</name>
</gene>
<dbReference type="InterPro" id="IPR001453">
    <property type="entry name" value="MoaB/Mog_dom"/>
</dbReference>
<evidence type="ECO:0000256" key="11">
    <source>
        <dbReference type="RuleBase" id="RU365090"/>
    </source>
</evidence>
<keyword evidence="6 11" id="KW-0808">Transferase</keyword>
<protein>
    <recommendedName>
        <fullName evidence="11">Molybdopterin molybdenumtransferase</fullName>
        <ecNumber evidence="11">2.10.1.1</ecNumber>
    </recommendedName>
</protein>
<dbReference type="InterPro" id="IPR008284">
    <property type="entry name" value="MoCF_biosynth_CS"/>
</dbReference>
<dbReference type="NCBIfam" id="NF045515">
    <property type="entry name" value="Glp_gephyrin"/>
    <property type="match status" value="1"/>
</dbReference>
<dbReference type="Gene3D" id="3.40.980.10">
    <property type="entry name" value="MoaB/Mog-like domain"/>
    <property type="match status" value="1"/>
</dbReference>
<dbReference type="EMBL" id="JALIDZ010000012">
    <property type="protein sequence ID" value="MCT8974358.1"/>
    <property type="molecule type" value="Genomic_DNA"/>
</dbReference>
<dbReference type="Gene3D" id="3.90.105.10">
    <property type="entry name" value="Molybdopterin biosynthesis moea protein, domain 2"/>
    <property type="match status" value="1"/>
</dbReference>
<name>A0AAW5R308_9HYPH</name>
<organism evidence="13 14">
    <name type="scientific">Microbaculum marinisediminis</name>
    <dbReference type="NCBI Taxonomy" id="2931392"/>
    <lineage>
        <taxon>Bacteria</taxon>
        <taxon>Pseudomonadati</taxon>
        <taxon>Pseudomonadota</taxon>
        <taxon>Alphaproteobacteria</taxon>
        <taxon>Hyphomicrobiales</taxon>
        <taxon>Tepidamorphaceae</taxon>
        <taxon>Microbaculum</taxon>
    </lineage>
</organism>
<dbReference type="SMART" id="SM00852">
    <property type="entry name" value="MoCF_biosynth"/>
    <property type="match status" value="1"/>
</dbReference>
<evidence type="ECO:0000256" key="5">
    <source>
        <dbReference type="ARBA" id="ARBA00022505"/>
    </source>
</evidence>
<evidence type="ECO:0000313" key="14">
    <source>
        <dbReference type="Proteomes" id="UP001320898"/>
    </source>
</evidence>
<dbReference type="InterPro" id="IPR036688">
    <property type="entry name" value="MoeA_C_domain_IV_sf"/>
</dbReference>
<dbReference type="PANTHER" id="PTHR10192">
    <property type="entry name" value="MOLYBDOPTERIN BIOSYNTHESIS PROTEIN"/>
    <property type="match status" value="1"/>
</dbReference>
<comment type="cofactor">
    <cofactor evidence="1 11">
        <name>Mg(2+)</name>
        <dbReference type="ChEBI" id="CHEBI:18420"/>
    </cofactor>
</comment>
<evidence type="ECO:0000313" key="13">
    <source>
        <dbReference type="EMBL" id="MCT8974358.1"/>
    </source>
</evidence>
<dbReference type="SUPFAM" id="SSF63882">
    <property type="entry name" value="MoeA N-terminal region -like"/>
    <property type="match status" value="1"/>
</dbReference>
<dbReference type="GO" id="GO:0005829">
    <property type="term" value="C:cytosol"/>
    <property type="evidence" value="ECO:0007669"/>
    <property type="project" value="TreeGrafter"/>
</dbReference>
<evidence type="ECO:0000256" key="7">
    <source>
        <dbReference type="ARBA" id="ARBA00022723"/>
    </source>
</evidence>
<comment type="function">
    <text evidence="2 11">Catalyzes the insertion of molybdate into adenylated molybdopterin with the concomitant release of AMP.</text>
</comment>
<dbReference type="RefSeq" id="WP_261617945.1">
    <property type="nucleotide sequence ID" value="NZ_JALIDZ010000012.1"/>
</dbReference>
<dbReference type="Pfam" id="PF03453">
    <property type="entry name" value="MoeA_N"/>
    <property type="match status" value="1"/>
</dbReference>
<dbReference type="FunFam" id="2.170.190.11:FF:000001">
    <property type="entry name" value="Molybdopterin molybdenumtransferase"/>
    <property type="match status" value="1"/>
</dbReference>
<comment type="pathway">
    <text evidence="3 11">Cofactor biosynthesis; molybdopterin biosynthesis.</text>
</comment>
<evidence type="ECO:0000256" key="10">
    <source>
        <dbReference type="ARBA" id="ARBA00047317"/>
    </source>
</evidence>
<accession>A0AAW5R308</accession>
<dbReference type="GO" id="GO:0046872">
    <property type="term" value="F:metal ion binding"/>
    <property type="evidence" value="ECO:0007669"/>
    <property type="project" value="UniProtKB-UniRule"/>
</dbReference>
<dbReference type="FunFam" id="3.40.980.10:FF:000004">
    <property type="entry name" value="Molybdopterin molybdenumtransferase"/>
    <property type="match status" value="1"/>
</dbReference>
<dbReference type="EC" id="2.10.1.1" evidence="11"/>
<dbReference type="Pfam" id="PF03454">
    <property type="entry name" value="MoeA_C"/>
    <property type="match status" value="1"/>
</dbReference>
<evidence type="ECO:0000256" key="4">
    <source>
        <dbReference type="ARBA" id="ARBA00010763"/>
    </source>
</evidence>
<dbReference type="InterPro" id="IPR038987">
    <property type="entry name" value="MoeA-like"/>
</dbReference>
<dbReference type="InterPro" id="IPR005110">
    <property type="entry name" value="MoeA_linker/N"/>
</dbReference>
<comment type="catalytic activity">
    <reaction evidence="10">
        <text>adenylyl-molybdopterin + molybdate = Mo-molybdopterin + AMP + H(+)</text>
        <dbReference type="Rhea" id="RHEA:35047"/>
        <dbReference type="ChEBI" id="CHEBI:15378"/>
        <dbReference type="ChEBI" id="CHEBI:36264"/>
        <dbReference type="ChEBI" id="CHEBI:62727"/>
        <dbReference type="ChEBI" id="CHEBI:71302"/>
        <dbReference type="ChEBI" id="CHEBI:456215"/>
        <dbReference type="EC" id="2.10.1.1"/>
    </reaction>
</comment>
<keyword evidence="8 11" id="KW-0460">Magnesium</keyword>
<dbReference type="AlphaFoldDB" id="A0AAW5R308"/>